<dbReference type="Pfam" id="PF13489">
    <property type="entry name" value="Methyltransf_23"/>
    <property type="match status" value="1"/>
</dbReference>
<keyword evidence="2" id="KW-0808">Transferase</keyword>
<evidence type="ECO:0000256" key="1">
    <source>
        <dbReference type="SAM" id="MobiDB-lite"/>
    </source>
</evidence>
<dbReference type="EMBL" id="JARKIF010000049">
    <property type="protein sequence ID" value="KAJ7607485.1"/>
    <property type="molecule type" value="Genomic_DNA"/>
</dbReference>
<dbReference type="GO" id="GO:0008168">
    <property type="term" value="F:methyltransferase activity"/>
    <property type="evidence" value="ECO:0007669"/>
    <property type="project" value="UniProtKB-KW"/>
</dbReference>
<dbReference type="GO" id="GO:0032259">
    <property type="term" value="P:methylation"/>
    <property type="evidence" value="ECO:0007669"/>
    <property type="project" value="UniProtKB-KW"/>
</dbReference>
<dbReference type="PANTHER" id="PTHR43591:SF50">
    <property type="entry name" value="METHYLTRANSFERASE DOMAIN-CONTAINING PROTEIN-RELATED"/>
    <property type="match status" value="1"/>
</dbReference>
<evidence type="ECO:0000313" key="3">
    <source>
        <dbReference type="Proteomes" id="UP001221142"/>
    </source>
</evidence>
<gene>
    <name evidence="2" type="ORF">FB45DRAFT_764019</name>
</gene>
<dbReference type="SUPFAM" id="SSF53335">
    <property type="entry name" value="S-adenosyl-L-methionine-dependent methyltransferases"/>
    <property type="match status" value="1"/>
</dbReference>
<name>A0AAD7B1Y0_9AGAR</name>
<organism evidence="2 3">
    <name type="scientific">Roridomyces roridus</name>
    <dbReference type="NCBI Taxonomy" id="1738132"/>
    <lineage>
        <taxon>Eukaryota</taxon>
        <taxon>Fungi</taxon>
        <taxon>Dikarya</taxon>
        <taxon>Basidiomycota</taxon>
        <taxon>Agaricomycotina</taxon>
        <taxon>Agaricomycetes</taxon>
        <taxon>Agaricomycetidae</taxon>
        <taxon>Agaricales</taxon>
        <taxon>Marasmiineae</taxon>
        <taxon>Mycenaceae</taxon>
        <taxon>Roridomyces</taxon>
    </lineage>
</organism>
<dbReference type="AlphaFoldDB" id="A0AAD7B1Y0"/>
<dbReference type="CDD" id="cd02440">
    <property type="entry name" value="AdoMet_MTases"/>
    <property type="match status" value="1"/>
</dbReference>
<comment type="caution">
    <text evidence="2">The sequence shown here is derived from an EMBL/GenBank/DDBJ whole genome shotgun (WGS) entry which is preliminary data.</text>
</comment>
<dbReference type="Gene3D" id="3.40.50.150">
    <property type="entry name" value="Vaccinia Virus protein VP39"/>
    <property type="match status" value="1"/>
</dbReference>
<proteinExistence type="predicted"/>
<dbReference type="InterPro" id="IPR029063">
    <property type="entry name" value="SAM-dependent_MTases_sf"/>
</dbReference>
<feature type="compositionally biased region" description="Acidic residues" evidence="1">
    <location>
        <begin position="13"/>
        <end position="24"/>
    </location>
</feature>
<dbReference type="PANTHER" id="PTHR43591">
    <property type="entry name" value="METHYLTRANSFERASE"/>
    <property type="match status" value="1"/>
</dbReference>
<keyword evidence="3" id="KW-1185">Reference proteome</keyword>
<sequence>MPVPAPPTAADDYTLDDEESDDGEAESRYPGAELSDSDVEELHPDDFPTYFSQRNGRLFHSHVTSPYPLPVDTPEQERMNVQHRALVELMGAHYPENCPVAEVLARVPGRQKFVMDVCTGTGKWTMEMARDFPHVAFRALDIVPIATRYPLPNVQFTMHDANTPTSYADGTFNLIHARSVTMAVTSYPALITESLRLLRPGGLFLSGEWGRYPSFHPSFTTHTPSTHAPALSTFFAYLQSALIHRGLPPVSPQIAPLLARSGAFTAITPDTYYVPLGAWPRPHALRRLGKAFRVVFLRYLASVRPMILANGGIGETAFDELRVRVENELDTVAGLVCVFHTVHARRI</sequence>
<evidence type="ECO:0000313" key="2">
    <source>
        <dbReference type="EMBL" id="KAJ7607485.1"/>
    </source>
</evidence>
<reference evidence="2" key="1">
    <citation type="submission" date="2023-03" db="EMBL/GenBank/DDBJ databases">
        <title>Massive genome expansion in bonnet fungi (Mycena s.s.) driven by repeated elements and novel gene families across ecological guilds.</title>
        <authorList>
            <consortium name="Lawrence Berkeley National Laboratory"/>
            <person name="Harder C.B."/>
            <person name="Miyauchi S."/>
            <person name="Viragh M."/>
            <person name="Kuo A."/>
            <person name="Thoen E."/>
            <person name="Andreopoulos B."/>
            <person name="Lu D."/>
            <person name="Skrede I."/>
            <person name="Drula E."/>
            <person name="Henrissat B."/>
            <person name="Morin E."/>
            <person name="Kohler A."/>
            <person name="Barry K."/>
            <person name="LaButti K."/>
            <person name="Morin E."/>
            <person name="Salamov A."/>
            <person name="Lipzen A."/>
            <person name="Mereny Z."/>
            <person name="Hegedus B."/>
            <person name="Baldrian P."/>
            <person name="Stursova M."/>
            <person name="Weitz H."/>
            <person name="Taylor A."/>
            <person name="Grigoriev I.V."/>
            <person name="Nagy L.G."/>
            <person name="Martin F."/>
            <person name="Kauserud H."/>
        </authorList>
    </citation>
    <scope>NUCLEOTIDE SEQUENCE</scope>
    <source>
        <strain evidence="2">9284</strain>
    </source>
</reference>
<keyword evidence="2" id="KW-0489">Methyltransferase</keyword>
<protein>
    <submittedName>
        <fullName evidence="2">S-adenosyl-L-methionine-dependent methyltransferase</fullName>
    </submittedName>
</protein>
<feature type="region of interest" description="Disordered" evidence="1">
    <location>
        <begin position="1"/>
        <end position="40"/>
    </location>
</feature>
<dbReference type="Proteomes" id="UP001221142">
    <property type="component" value="Unassembled WGS sequence"/>
</dbReference>
<accession>A0AAD7B1Y0</accession>